<feature type="compositionally biased region" description="Basic and acidic residues" evidence="1">
    <location>
        <begin position="153"/>
        <end position="165"/>
    </location>
</feature>
<dbReference type="EMBL" id="HBGZ01000852">
    <property type="protein sequence ID" value="CAD9571355.1"/>
    <property type="molecule type" value="Transcribed_RNA"/>
</dbReference>
<dbReference type="AlphaFoldDB" id="A0A7S2P0F5"/>
<evidence type="ECO:0000313" key="2">
    <source>
        <dbReference type="EMBL" id="CAD9571355.1"/>
    </source>
</evidence>
<gene>
    <name evidence="2" type="ORF">SMAR0320_LOCUS649</name>
</gene>
<proteinExistence type="predicted"/>
<feature type="compositionally biased region" description="Basic and acidic residues" evidence="1">
    <location>
        <begin position="119"/>
        <end position="128"/>
    </location>
</feature>
<reference evidence="2" key="1">
    <citation type="submission" date="2021-01" db="EMBL/GenBank/DDBJ databases">
        <authorList>
            <person name="Corre E."/>
            <person name="Pelletier E."/>
            <person name="Niang G."/>
            <person name="Scheremetjew M."/>
            <person name="Finn R."/>
            <person name="Kale V."/>
            <person name="Holt S."/>
            <person name="Cochrane G."/>
            <person name="Meng A."/>
            <person name="Brown T."/>
            <person name="Cohen L."/>
        </authorList>
    </citation>
    <scope>NUCLEOTIDE SEQUENCE</scope>
    <source>
        <strain evidence="2">SM1012Den-03</strain>
    </source>
</reference>
<feature type="compositionally biased region" description="Basic and acidic residues" evidence="1">
    <location>
        <begin position="177"/>
        <end position="202"/>
    </location>
</feature>
<name>A0A7S2P0F5_9STRA</name>
<protein>
    <submittedName>
        <fullName evidence="2">Uncharacterized protein</fullName>
    </submittedName>
</protein>
<organism evidence="2">
    <name type="scientific">Skeletonema marinoi</name>
    <dbReference type="NCBI Taxonomy" id="267567"/>
    <lineage>
        <taxon>Eukaryota</taxon>
        <taxon>Sar</taxon>
        <taxon>Stramenopiles</taxon>
        <taxon>Ochrophyta</taxon>
        <taxon>Bacillariophyta</taxon>
        <taxon>Coscinodiscophyceae</taxon>
        <taxon>Thalassiosirophycidae</taxon>
        <taxon>Thalassiosirales</taxon>
        <taxon>Skeletonemataceae</taxon>
        <taxon>Skeletonema</taxon>
        <taxon>Skeletonema marinoi-dohrnii complex</taxon>
    </lineage>
</organism>
<feature type="compositionally biased region" description="Polar residues" evidence="1">
    <location>
        <begin position="204"/>
        <end position="215"/>
    </location>
</feature>
<feature type="compositionally biased region" description="Polar residues" evidence="1">
    <location>
        <begin position="129"/>
        <end position="139"/>
    </location>
</feature>
<feature type="region of interest" description="Disordered" evidence="1">
    <location>
        <begin position="119"/>
        <end position="139"/>
    </location>
</feature>
<accession>A0A7S2P0F5</accession>
<feature type="region of interest" description="Disordered" evidence="1">
    <location>
        <begin position="153"/>
        <end position="228"/>
    </location>
</feature>
<evidence type="ECO:0000256" key="1">
    <source>
        <dbReference type="SAM" id="MobiDB-lite"/>
    </source>
</evidence>
<sequence>MEAQQLEGGNPVKIQTFAEPNARTGASGTATSGNPQLLLRKKQPAGPQLWAIVFTIGGLYYFWTRVLGRSINLPHRAHRVGSSTKGHGTTTDVQTARERRLAALENANRARETMVKQAKDNGTIRERTNVNSGNNNSTITLAERQRLNQLKMQERQKQQELEEKKKKQRQLYLRQKALKEKEEEERRKDEELGPGWRAREDPSAVTNLLEQQASSGGYKAPMCSRKSG</sequence>